<evidence type="ECO:0000259" key="8">
    <source>
        <dbReference type="PROSITE" id="PS51352"/>
    </source>
</evidence>
<dbReference type="CDD" id="cd03013">
    <property type="entry name" value="PRX5_like"/>
    <property type="match status" value="1"/>
</dbReference>
<evidence type="ECO:0000256" key="6">
    <source>
        <dbReference type="PIRSR" id="PIRSR637944-1"/>
    </source>
</evidence>
<dbReference type="InterPro" id="IPR036249">
    <property type="entry name" value="Thioredoxin-like_sf"/>
</dbReference>
<evidence type="ECO:0000256" key="7">
    <source>
        <dbReference type="RuleBase" id="RU366011"/>
    </source>
</evidence>
<dbReference type="GO" id="GO:0042744">
    <property type="term" value="P:hydrogen peroxide catabolic process"/>
    <property type="evidence" value="ECO:0007669"/>
    <property type="project" value="TreeGrafter"/>
</dbReference>
<evidence type="ECO:0000256" key="5">
    <source>
        <dbReference type="ARBA" id="ARBA00023284"/>
    </source>
</evidence>
<keyword evidence="5 7" id="KW-0676">Redox-active center</keyword>
<keyword evidence="2 7" id="KW-0575">Peroxidase</keyword>
<dbReference type="InterPro" id="IPR013766">
    <property type="entry name" value="Thioredoxin_domain"/>
</dbReference>
<comment type="similarity">
    <text evidence="1 7">Belongs to the peroxiredoxin family. Prx5 subfamily.</text>
</comment>
<dbReference type="PROSITE" id="PS51352">
    <property type="entry name" value="THIOREDOXIN_2"/>
    <property type="match status" value="1"/>
</dbReference>
<dbReference type="AlphaFoldDB" id="A0A139IR95"/>
<dbReference type="InterPro" id="IPR013740">
    <property type="entry name" value="Redoxin"/>
</dbReference>
<name>A0A139IR95_9PEZI</name>
<dbReference type="GO" id="GO:0005829">
    <property type="term" value="C:cytosol"/>
    <property type="evidence" value="ECO:0007669"/>
    <property type="project" value="TreeGrafter"/>
</dbReference>
<dbReference type="GO" id="GO:0034599">
    <property type="term" value="P:cellular response to oxidative stress"/>
    <property type="evidence" value="ECO:0007669"/>
    <property type="project" value="InterPro"/>
</dbReference>
<sequence length="178" mass="19070">MAAIIDKLKKNKPLAQDSKLPTGHKIKEDNPEQGTIDLATLAGKNFADVLLPDIIVGVPGAFTPPCSSQVPGYIEKADQFAAKGVQGIYIVAVNDVFTTKAWKEHHKWNHPLVHILADDTGNFTHEAGMSFDASGLLGNHRSLRYAAIVSDGVVKSIFVEDEAPSVTTTAAENVLQAV</sequence>
<reference evidence="9 10" key="1">
    <citation type="submission" date="2015-07" db="EMBL/GenBank/DDBJ databases">
        <title>Comparative genomics of the Sigatoka disease complex on banana suggests a link between parallel evolutionary changes in Pseudocercospora fijiensis and Pseudocercospora eumusae and increased virulence on the banana host.</title>
        <authorList>
            <person name="Chang T.-C."/>
            <person name="Salvucci A."/>
            <person name="Crous P.W."/>
            <person name="Stergiopoulos I."/>
        </authorList>
    </citation>
    <scope>NUCLEOTIDE SEQUENCE [LARGE SCALE GENOMIC DNA]</scope>
    <source>
        <strain evidence="9 10">CBS 116634</strain>
    </source>
</reference>
<dbReference type="InterPro" id="IPR037944">
    <property type="entry name" value="PRX5-like"/>
</dbReference>
<evidence type="ECO:0000256" key="4">
    <source>
        <dbReference type="ARBA" id="ARBA00023002"/>
    </source>
</evidence>
<evidence type="ECO:0000313" key="10">
    <source>
        <dbReference type="Proteomes" id="UP000073492"/>
    </source>
</evidence>
<dbReference type="GO" id="GO:0005739">
    <property type="term" value="C:mitochondrion"/>
    <property type="evidence" value="ECO:0007669"/>
    <property type="project" value="TreeGrafter"/>
</dbReference>
<dbReference type="GO" id="GO:0045454">
    <property type="term" value="P:cell redox homeostasis"/>
    <property type="evidence" value="ECO:0007669"/>
    <property type="project" value="TreeGrafter"/>
</dbReference>
<dbReference type="GO" id="GO:0005777">
    <property type="term" value="C:peroxisome"/>
    <property type="evidence" value="ECO:0007669"/>
    <property type="project" value="TreeGrafter"/>
</dbReference>
<keyword evidence="10" id="KW-1185">Reference proteome</keyword>
<dbReference type="STRING" id="113226.A0A139IR95"/>
<dbReference type="OrthoDB" id="1882547at2759"/>
<evidence type="ECO:0000256" key="1">
    <source>
        <dbReference type="ARBA" id="ARBA00010505"/>
    </source>
</evidence>
<evidence type="ECO:0000256" key="3">
    <source>
        <dbReference type="ARBA" id="ARBA00022862"/>
    </source>
</evidence>
<keyword evidence="4 7" id="KW-0560">Oxidoreductase</keyword>
<dbReference type="PANTHER" id="PTHR10430">
    <property type="entry name" value="PEROXIREDOXIN"/>
    <property type="match status" value="1"/>
</dbReference>
<evidence type="ECO:0000256" key="2">
    <source>
        <dbReference type="ARBA" id="ARBA00022559"/>
    </source>
</evidence>
<evidence type="ECO:0000313" key="9">
    <source>
        <dbReference type="EMBL" id="KXT17291.1"/>
    </source>
</evidence>
<comment type="caution">
    <text evidence="9">The sequence shown here is derived from an EMBL/GenBank/DDBJ whole genome shotgun (WGS) entry which is preliminary data.</text>
</comment>
<feature type="domain" description="Thioredoxin" evidence="8">
    <location>
        <begin position="14"/>
        <end position="178"/>
    </location>
</feature>
<dbReference type="SUPFAM" id="SSF52833">
    <property type="entry name" value="Thioredoxin-like"/>
    <property type="match status" value="1"/>
</dbReference>
<accession>A0A139IR95</accession>
<dbReference type="Proteomes" id="UP000073492">
    <property type="component" value="Unassembled WGS sequence"/>
</dbReference>
<gene>
    <name evidence="9" type="ORF">AC579_556</name>
</gene>
<keyword evidence="3 7" id="KW-0049">Antioxidant</keyword>
<dbReference type="GO" id="GO:0008379">
    <property type="term" value="F:thioredoxin peroxidase activity"/>
    <property type="evidence" value="ECO:0007669"/>
    <property type="project" value="InterPro"/>
</dbReference>
<proteinExistence type="inferred from homology"/>
<dbReference type="PANTHER" id="PTHR10430:SF39">
    <property type="entry name" value="PEROXISOMAL MEMBRANE ASSOCIATED PROTEIN 20"/>
    <property type="match status" value="1"/>
</dbReference>
<organism evidence="9 10">
    <name type="scientific">Pseudocercospora musae</name>
    <dbReference type="NCBI Taxonomy" id="113226"/>
    <lineage>
        <taxon>Eukaryota</taxon>
        <taxon>Fungi</taxon>
        <taxon>Dikarya</taxon>
        <taxon>Ascomycota</taxon>
        <taxon>Pezizomycotina</taxon>
        <taxon>Dothideomycetes</taxon>
        <taxon>Dothideomycetidae</taxon>
        <taxon>Mycosphaerellales</taxon>
        <taxon>Mycosphaerellaceae</taxon>
        <taxon>Pseudocercospora</taxon>
    </lineage>
</organism>
<feature type="active site" description="Cysteine sulfenic acid (-SOH) intermediate" evidence="6">
    <location>
        <position position="66"/>
    </location>
</feature>
<dbReference type="Gene3D" id="3.40.30.10">
    <property type="entry name" value="Glutaredoxin"/>
    <property type="match status" value="1"/>
</dbReference>
<dbReference type="Pfam" id="PF08534">
    <property type="entry name" value="Redoxin"/>
    <property type="match status" value="1"/>
</dbReference>
<comment type="function">
    <text evidence="7">Thiol-specific peroxidase that catalyzes the reduction of hydrogen peroxide and organic hydroperoxides to water and alcohols, respectively. Plays a role in cell protection against oxidative stress by detoxifying peroxides.</text>
</comment>
<dbReference type="EMBL" id="LFZO01000022">
    <property type="protein sequence ID" value="KXT17291.1"/>
    <property type="molecule type" value="Genomic_DNA"/>
</dbReference>
<protein>
    <recommendedName>
        <fullName evidence="8">Thioredoxin domain-containing protein</fullName>
    </recommendedName>
</protein>